<name>A0ACD4NLN5_9HYPH</name>
<dbReference type="Proteomes" id="UP001163223">
    <property type="component" value="Chromosome"/>
</dbReference>
<evidence type="ECO:0000313" key="2">
    <source>
        <dbReference type="Proteomes" id="UP001163223"/>
    </source>
</evidence>
<gene>
    <name evidence="1" type="ORF">OXU80_22695</name>
</gene>
<keyword evidence="2" id="KW-1185">Reference proteome</keyword>
<sequence length="446" mass="48361">MLLTNALIVFFLILVNGYFAMSELALVSSRRSRLAQMQKEGRRGATSALNLLEDPTTFLSTVQVGITLVGIFSGAYGGQAFAGPLADVIENAGLAPVGTADTFAFIVIVIGITYLSLIFGELVPKRFAMRRAEAIACFVAPVMTVIAKVGAPIVWLLRVSTEAVSKLVGVGGKGEEGVTEEDVKAMIAEGTESGVFEPKERQMLEGVLRIADRTVRSIMVPRPDTVWLDLGDPASETLEEIVTTGHSRFPVIDRETDDVVGVVQVKDLLEQQRRTGAIDLAAAMREPLYVHETLPILKLLERFRTSNIHMAVVLDEYGSFEGVATPTDILIAIAGSLPEGHADDEVDAHRREDGSWLVDAALPVDDVAHLVPGIEFPLKRDYTTLAGYVLERLGHIPEVGESFHSGDWKIEVIDLDGRRIDKLLLIPPRDGTADPAEQKEESGTGI</sequence>
<reference evidence="1" key="1">
    <citation type="submission" date="2022-11" db="EMBL/GenBank/DDBJ databases">
        <title>beta-Carotene-producing bacterium, Jeongeuplla avenae sp. nov., alleviates the salt stress of Arabidopsis seedlings.</title>
        <authorList>
            <person name="Jiang L."/>
            <person name="Lee J."/>
        </authorList>
    </citation>
    <scope>NUCLEOTIDE SEQUENCE</scope>
    <source>
        <strain evidence="1">DY_R2A_6</strain>
    </source>
</reference>
<accession>A0ACD4NLN5</accession>
<evidence type="ECO:0000313" key="1">
    <source>
        <dbReference type="EMBL" id="WAJ27620.1"/>
    </source>
</evidence>
<dbReference type="EMBL" id="CP113520">
    <property type="protein sequence ID" value="WAJ27620.1"/>
    <property type="molecule type" value="Genomic_DNA"/>
</dbReference>
<proteinExistence type="predicted"/>
<organism evidence="1 2">
    <name type="scientific">Antarcticirhabdus aurantiaca</name>
    <dbReference type="NCBI Taxonomy" id="2606717"/>
    <lineage>
        <taxon>Bacteria</taxon>
        <taxon>Pseudomonadati</taxon>
        <taxon>Pseudomonadota</taxon>
        <taxon>Alphaproteobacteria</taxon>
        <taxon>Hyphomicrobiales</taxon>
        <taxon>Aurantimonadaceae</taxon>
        <taxon>Antarcticirhabdus</taxon>
    </lineage>
</organism>
<protein>
    <submittedName>
        <fullName evidence="1">Hemolysin family protein</fullName>
    </submittedName>
</protein>